<dbReference type="Gene3D" id="1.10.510.10">
    <property type="entry name" value="Transferase(Phosphotransferase) domain 1"/>
    <property type="match status" value="1"/>
</dbReference>
<feature type="domain" description="Protein kinase" evidence="9">
    <location>
        <begin position="8"/>
        <end position="274"/>
    </location>
</feature>
<dbReference type="InterPro" id="IPR008271">
    <property type="entry name" value="Ser/Thr_kinase_AS"/>
</dbReference>
<dbReference type="Pfam" id="PF00069">
    <property type="entry name" value="Pkinase"/>
    <property type="match status" value="1"/>
</dbReference>
<feature type="compositionally biased region" description="Low complexity" evidence="8">
    <location>
        <begin position="280"/>
        <end position="300"/>
    </location>
</feature>
<evidence type="ECO:0000313" key="11">
    <source>
        <dbReference type="Proteomes" id="UP001474181"/>
    </source>
</evidence>
<evidence type="ECO:0000256" key="3">
    <source>
        <dbReference type="ARBA" id="ARBA00022679"/>
    </source>
</evidence>
<evidence type="ECO:0000313" key="10">
    <source>
        <dbReference type="EMBL" id="MER7187728.1"/>
    </source>
</evidence>
<reference evidence="10 11" key="1">
    <citation type="submission" date="2024-06" db="EMBL/GenBank/DDBJ databases">
        <title>The Natural Products Discovery Center: Release of the First 8490 Sequenced Strains for Exploring Actinobacteria Biosynthetic Diversity.</title>
        <authorList>
            <person name="Kalkreuter E."/>
            <person name="Kautsar S.A."/>
            <person name="Yang D."/>
            <person name="Bader C.D."/>
            <person name="Teijaro C.N."/>
            <person name="Fluegel L."/>
            <person name="Davis C.M."/>
            <person name="Simpson J.R."/>
            <person name="Lauterbach L."/>
            <person name="Steele A.D."/>
            <person name="Gui C."/>
            <person name="Meng S."/>
            <person name="Li G."/>
            <person name="Viehrig K."/>
            <person name="Ye F."/>
            <person name="Su P."/>
            <person name="Kiefer A.F."/>
            <person name="Nichols A."/>
            <person name="Cepeda A.J."/>
            <person name="Yan W."/>
            <person name="Fan B."/>
            <person name="Jiang Y."/>
            <person name="Adhikari A."/>
            <person name="Zheng C.-J."/>
            <person name="Schuster L."/>
            <person name="Cowan T.M."/>
            <person name="Smanski M.J."/>
            <person name="Chevrette M.G."/>
            <person name="De Carvalho L.P.S."/>
            <person name="Shen B."/>
        </authorList>
    </citation>
    <scope>NUCLEOTIDE SEQUENCE [LARGE SCALE GENOMIC DNA]</scope>
    <source>
        <strain evidence="10 11">NPDC000234</strain>
    </source>
</reference>
<keyword evidence="3 10" id="KW-0808">Transferase</keyword>
<dbReference type="PANTHER" id="PTHR43289">
    <property type="entry name" value="MITOGEN-ACTIVATED PROTEIN KINASE KINASE KINASE 20-RELATED"/>
    <property type="match status" value="1"/>
</dbReference>
<evidence type="ECO:0000256" key="2">
    <source>
        <dbReference type="ARBA" id="ARBA00022527"/>
    </source>
</evidence>
<gene>
    <name evidence="10" type="ORF">ABT404_51145</name>
</gene>
<dbReference type="EC" id="2.7.11.1" evidence="1"/>
<evidence type="ECO:0000256" key="5">
    <source>
        <dbReference type="ARBA" id="ARBA00022777"/>
    </source>
</evidence>
<feature type="binding site" evidence="7">
    <location>
        <position position="37"/>
    </location>
    <ligand>
        <name>ATP</name>
        <dbReference type="ChEBI" id="CHEBI:30616"/>
    </ligand>
</feature>
<proteinExistence type="predicted"/>
<dbReference type="PROSITE" id="PS00107">
    <property type="entry name" value="PROTEIN_KINASE_ATP"/>
    <property type="match status" value="1"/>
</dbReference>
<keyword evidence="11" id="KW-1185">Reference proteome</keyword>
<evidence type="ECO:0000256" key="8">
    <source>
        <dbReference type="SAM" id="MobiDB-lite"/>
    </source>
</evidence>
<dbReference type="GO" id="GO:0004674">
    <property type="term" value="F:protein serine/threonine kinase activity"/>
    <property type="evidence" value="ECO:0007669"/>
    <property type="project" value="UniProtKB-EC"/>
</dbReference>
<dbReference type="SUPFAM" id="SSF56112">
    <property type="entry name" value="Protein kinase-like (PK-like)"/>
    <property type="match status" value="1"/>
</dbReference>
<keyword evidence="6 7" id="KW-0067">ATP-binding</keyword>
<dbReference type="CDD" id="cd14014">
    <property type="entry name" value="STKc_PknB_like"/>
    <property type="match status" value="1"/>
</dbReference>
<dbReference type="PROSITE" id="PS50011">
    <property type="entry name" value="PROTEIN_KINASE_DOM"/>
    <property type="match status" value="1"/>
</dbReference>
<dbReference type="PROSITE" id="PS00108">
    <property type="entry name" value="PROTEIN_KINASE_ST"/>
    <property type="match status" value="1"/>
</dbReference>
<keyword evidence="4 7" id="KW-0547">Nucleotide-binding</keyword>
<comment type="caution">
    <text evidence="10">The sequence shown here is derived from an EMBL/GenBank/DDBJ whole genome shotgun (WGS) entry which is preliminary data.</text>
</comment>
<keyword evidence="2" id="KW-0723">Serine/threonine-protein kinase</keyword>
<organism evidence="10 11">
    <name type="scientific">Streptomyces hyaluromycini</name>
    <dbReference type="NCBI Taxonomy" id="1377993"/>
    <lineage>
        <taxon>Bacteria</taxon>
        <taxon>Bacillati</taxon>
        <taxon>Actinomycetota</taxon>
        <taxon>Actinomycetes</taxon>
        <taxon>Kitasatosporales</taxon>
        <taxon>Streptomycetaceae</taxon>
        <taxon>Streptomyces</taxon>
    </lineage>
</organism>
<evidence type="ECO:0000256" key="4">
    <source>
        <dbReference type="ARBA" id="ARBA00022741"/>
    </source>
</evidence>
<dbReference type="InterPro" id="IPR000719">
    <property type="entry name" value="Prot_kinase_dom"/>
</dbReference>
<evidence type="ECO:0000259" key="9">
    <source>
        <dbReference type="PROSITE" id="PS50011"/>
    </source>
</evidence>
<dbReference type="PANTHER" id="PTHR43289:SF6">
    <property type="entry name" value="SERINE_THREONINE-PROTEIN KINASE NEKL-3"/>
    <property type="match status" value="1"/>
</dbReference>
<dbReference type="RefSeq" id="WP_350792363.1">
    <property type="nucleotide sequence ID" value="NZ_JBEPEK010000895.1"/>
</dbReference>
<dbReference type="EMBL" id="JBEPEK010000895">
    <property type="protein sequence ID" value="MER7187728.1"/>
    <property type="molecule type" value="Genomic_DNA"/>
</dbReference>
<name>A0ABV1XFG9_9ACTN</name>
<accession>A0ABV1XFG9</accession>
<evidence type="ECO:0000256" key="7">
    <source>
        <dbReference type="PROSITE-ProRule" id="PRU10141"/>
    </source>
</evidence>
<dbReference type="InterPro" id="IPR017441">
    <property type="entry name" value="Protein_kinase_ATP_BS"/>
</dbReference>
<dbReference type="Proteomes" id="UP001474181">
    <property type="component" value="Unassembled WGS sequence"/>
</dbReference>
<sequence length="313" mass="33823">MATRIAGYEVQGEIGRGGMAVVYRATDLRLDRTVALKLLAPEMARNDTFRRRFTHESRVAAAIDHPHIVPIFEAGETDGVLYIAMRYVSGPDLRALLDKEGVLPVDAALRIAGQVASALDAAHEHDLVHRDVKPGNVLVAQGTDSEHPEHVYLTDFGLTKKSLSLTGFTTVGEFVGTLDYVAPEQISGRPVDGRCDLYSLACVVFEMLAGGPPFVRDEDIALLWAHQYDAPPALSEVRAGLPPAFDDVFARALAKVPEDRYGSCLEFVGALRFAAYGAGPAGEPAEQPSADGPPTVTARTPRPPGWARPVFRR</sequence>
<protein>
    <recommendedName>
        <fullName evidence="1">non-specific serine/threonine protein kinase</fullName>
        <ecNumber evidence="1">2.7.11.1</ecNumber>
    </recommendedName>
</protein>
<evidence type="ECO:0000256" key="6">
    <source>
        <dbReference type="ARBA" id="ARBA00022840"/>
    </source>
</evidence>
<feature type="region of interest" description="Disordered" evidence="8">
    <location>
        <begin position="280"/>
        <end position="313"/>
    </location>
</feature>
<keyword evidence="5 10" id="KW-0418">Kinase</keyword>
<dbReference type="InterPro" id="IPR011009">
    <property type="entry name" value="Kinase-like_dom_sf"/>
</dbReference>
<dbReference type="SMART" id="SM00220">
    <property type="entry name" value="S_TKc"/>
    <property type="match status" value="1"/>
</dbReference>
<dbReference type="Gene3D" id="3.30.200.20">
    <property type="entry name" value="Phosphorylase Kinase, domain 1"/>
    <property type="match status" value="1"/>
</dbReference>
<evidence type="ECO:0000256" key="1">
    <source>
        <dbReference type="ARBA" id="ARBA00012513"/>
    </source>
</evidence>